<dbReference type="EMBL" id="BLXT01003147">
    <property type="protein sequence ID" value="GFO00816.1"/>
    <property type="molecule type" value="Genomic_DNA"/>
</dbReference>
<dbReference type="AlphaFoldDB" id="A0AAV3ZY34"/>
<name>A0AAV3ZY34_9GAST</name>
<sequence length="102" mass="11736">MDKGWQNLGMLAGRGHRGMEKVCWCPELWTTQWIFVYIACPRQFQGGIRLPCPCQVKLTRTRDRNIRVDIRAGKVTVVAPTLASDPLGTCYIKQRWHSTTIF</sequence>
<organism evidence="1 2">
    <name type="scientific">Plakobranchus ocellatus</name>
    <dbReference type="NCBI Taxonomy" id="259542"/>
    <lineage>
        <taxon>Eukaryota</taxon>
        <taxon>Metazoa</taxon>
        <taxon>Spiralia</taxon>
        <taxon>Lophotrochozoa</taxon>
        <taxon>Mollusca</taxon>
        <taxon>Gastropoda</taxon>
        <taxon>Heterobranchia</taxon>
        <taxon>Euthyneura</taxon>
        <taxon>Panpulmonata</taxon>
        <taxon>Sacoglossa</taxon>
        <taxon>Placobranchoidea</taxon>
        <taxon>Plakobranchidae</taxon>
        <taxon>Plakobranchus</taxon>
    </lineage>
</organism>
<dbReference type="Proteomes" id="UP000735302">
    <property type="component" value="Unassembled WGS sequence"/>
</dbReference>
<evidence type="ECO:0000313" key="2">
    <source>
        <dbReference type="Proteomes" id="UP000735302"/>
    </source>
</evidence>
<keyword evidence="2" id="KW-1185">Reference proteome</keyword>
<accession>A0AAV3ZY34</accession>
<gene>
    <name evidence="1" type="ORF">PoB_002732100</name>
</gene>
<protein>
    <submittedName>
        <fullName evidence="1">Uncharacterized protein</fullName>
    </submittedName>
</protein>
<evidence type="ECO:0000313" key="1">
    <source>
        <dbReference type="EMBL" id="GFO00816.1"/>
    </source>
</evidence>
<proteinExistence type="predicted"/>
<reference evidence="1 2" key="1">
    <citation type="journal article" date="2021" name="Elife">
        <title>Chloroplast acquisition without the gene transfer in kleptoplastic sea slugs, Plakobranchus ocellatus.</title>
        <authorList>
            <person name="Maeda T."/>
            <person name="Takahashi S."/>
            <person name="Yoshida T."/>
            <person name="Shimamura S."/>
            <person name="Takaki Y."/>
            <person name="Nagai Y."/>
            <person name="Toyoda A."/>
            <person name="Suzuki Y."/>
            <person name="Arimoto A."/>
            <person name="Ishii H."/>
            <person name="Satoh N."/>
            <person name="Nishiyama T."/>
            <person name="Hasebe M."/>
            <person name="Maruyama T."/>
            <person name="Minagawa J."/>
            <person name="Obokata J."/>
            <person name="Shigenobu S."/>
        </authorList>
    </citation>
    <scope>NUCLEOTIDE SEQUENCE [LARGE SCALE GENOMIC DNA]</scope>
</reference>
<comment type="caution">
    <text evidence="1">The sequence shown here is derived from an EMBL/GenBank/DDBJ whole genome shotgun (WGS) entry which is preliminary data.</text>
</comment>